<dbReference type="PANTHER" id="PTHR30199">
    <property type="entry name" value="MFS FAMILY TRANSPORTER, PREDICTED SUBSTRATE BENZOATE"/>
    <property type="match status" value="1"/>
</dbReference>
<dbReference type="Pfam" id="PF03594">
    <property type="entry name" value="BenE"/>
    <property type="match status" value="1"/>
</dbReference>
<dbReference type="KEGG" id="pgz:C2E15_10570"/>
<keyword evidence="1" id="KW-0812">Transmembrane</keyword>
<feature type="transmembrane region" description="Helical" evidence="1">
    <location>
        <begin position="250"/>
        <end position="280"/>
    </location>
</feature>
<feature type="transmembrane region" description="Helical" evidence="1">
    <location>
        <begin position="322"/>
        <end position="340"/>
    </location>
</feature>
<evidence type="ECO:0000313" key="2">
    <source>
        <dbReference type="EMBL" id="AUX93478.1"/>
    </source>
</evidence>
<feature type="transmembrane region" description="Helical" evidence="1">
    <location>
        <begin position="98"/>
        <end position="118"/>
    </location>
</feature>
<dbReference type="InterPro" id="IPR004711">
    <property type="entry name" value="Benzoate_Transporter"/>
</dbReference>
<feature type="transmembrane region" description="Helical" evidence="1">
    <location>
        <begin position="169"/>
        <end position="189"/>
    </location>
</feature>
<organism evidence="2 3">
    <name type="scientific">Mixta gaviniae</name>
    <dbReference type="NCBI Taxonomy" id="665914"/>
    <lineage>
        <taxon>Bacteria</taxon>
        <taxon>Pseudomonadati</taxon>
        <taxon>Pseudomonadota</taxon>
        <taxon>Gammaproteobacteria</taxon>
        <taxon>Enterobacterales</taxon>
        <taxon>Erwiniaceae</taxon>
        <taxon>Mixta</taxon>
    </lineage>
</organism>
<dbReference type="RefSeq" id="WP_104957330.1">
    <property type="nucleotide sequence ID" value="NZ_CP026377.1"/>
</dbReference>
<dbReference type="PANTHER" id="PTHR30199:SF0">
    <property type="entry name" value="INNER MEMBRANE PROTEIN YDCO"/>
    <property type="match status" value="1"/>
</dbReference>
<evidence type="ECO:0008006" key="4">
    <source>
        <dbReference type="Google" id="ProtNLM"/>
    </source>
</evidence>
<proteinExistence type="predicted"/>
<feature type="transmembrane region" description="Helical" evidence="1">
    <location>
        <begin position="130"/>
        <end position="163"/>
    </location>
</feature>
<keyword evidence="1" id="KW-0472">Membrane</keyword>
<dbReference type="NCBIfam" id="TIGR00843">
    <property type="entry name" value="benE"/>
    <property type="match status" value="1"/>
</dbReference>
<dbReference type="AlphaFoldDB" id="A0A2L0IFT4"/>
<feature type="transmembrane region" description="Helical" evidence="1">
    <location>
        <begin position="210"/>
        <end position="230"/>
    </location>
</feature>
<sequence>MSAAQREPSFSVTLIIAGLVATLVGYASSAAIVFQAAAAAGATAQQIGGWLTALGLAMGISSFGLSIWYRQPILTAWSTPGAAMLATSLHGITLPQTIGIFLFTNALIVLCGVSGLFARLMKVVPQAITAAMLAGILLRFGLGAFAGLQVDLALCGAMCAAWLLARVLLPRYAIIVTLLTGLLLALARGDLHIAQPLMTLRWPEAVMPEFSLSALLGVGLPYFLVTMASQNAPGIATLQAHGYQPPVSSLISWTGLIALLLSPFGGFSVCIAAITAAICMGDEVHPDKQRRWVASAIAGVFYLLAGLSGGAVALLLTALPPTLIHTLAGLALLGTLTGSIQRALEQENSRDAAMITFLITASGITPGGIGAAFWGLFAGAVAWRLLSLRPRN</sequence>
<gene>
    <name evidence="2" type="ORF">C2E15_10570</name>
</gene>
<protein>
    <recommendedName>
        <fullName evidence="4">Benzoate transporter</fullName>
    </recommendedName>
</protein>
<dbReference type="Proteomes" id="UP000238365">
    <property type="component" value="Chromosome"/>
</dbReference>
<keyword evidence="1" id="KW-1133">Transmembrane helix</keyword>
<dbReference type="GO" id="GO:0042925">
    <property type="term" value="F:benzoate transmembrane transporter activity"/>
    <property type="evidence" value="ECO:0007669"/>
    <property type="project" value="InterPro"/>
</dbReference>
<name>A0A2L0IFT4_9GAMM</name>
<feature type="transmembrane region" description="Helical" evidence="1">
    <location>
        <begin position="292"/>
        <end position="316"/>
    </location>
</feature>
<feature type="transmembrane region" description="Helical" evidence="1">
    <location>
        <begin position="47"/>
        <end position="67"/>
    </location>
</feature>
<feature type="transmembrane region" description="Helical" evidence="1">
    <location>
        <begin position="352"/>
        <end position="383"/>
    </location>
</feature>
<dbReference type="EMBL" id="CP026377">
    <property type="protein sequence ID" value="AUX93478.1"/>
    <property type="molecule type" value="Genomic_DNA"/>
</dbReference>
<feature type="transmembrane region" description="Helical" evidence="1">
    <location>
        <begin position="12"/>
        <end position="35"/>
    </location>
</feature>
<evidence type="ECO:0000313" key="3">
    <source>
        <dbReference type="Proteomes" id="UP000238365"/>
    </source>
</evidence>
<evidence type="ECO:0000256" key="1">
    <source>
        <dbReference type="SAM" id="Phobius"/>
    </source>
</evidence>
<dbReference type="GO" id="GO:0005886">
    <property type="term" value="C:plasma membrane"/>
    <property type="evidence" value="ECO:0007669"/>
    <property type="project" value="TreeGrafter"/>
</dbReference>
<reference evidence="2 3" key="1">
    <citation type="submission" date="2018-01" db="EMBL/GenBank/DDBJ databases">
        <title>Complete and assembled Genome of Pantoea gaviniae DSM22758T.</title>
        <authorList>
            <person name="Stevens M.J.A."/>
            <person name="Zurfluh K."/>
            <person name="Stephan R."/>
        </authorList>
    </citation>
    <scope>NUCLEOTIDE SEQUENCE [LARGE SCALE GENOMIC DNA]</scope>
    <source>
        <strain evidence="2 3">DSM 22758</strain>
    </source>
</reference>
<keyword evidence="3" id="KW-1185">Reference proteome</keyword>
<accession>A0A2L0IFT4</accession>